<dbReference type="InterPro" id="IPR013217">
    <property type="entry name" value="Methyltransf_12"/>
</dbReference>
<reference evidence="2" key="1">
    <citation type="journal article" date="2020" name="Cell">
        <title>Large-Scale Comparative Analyses of Tick Genomes Elucidate Their Genetic Diversity and Vector Capacities.</title>
        <authorList>
            <consortium name="Tick Genome and Microbiome Consortium (TIGMIC)"/>
            <person name="Jia N."/>
            <person name="Wang J."/>
            <person name="Shi W."/>
            <person name="Du L."/>
            <person name="Sun Y."/>
            <person name="Zhan W."/>
            <person name="Jiang J.F."/>
            <person name="Wang Q."/>
            <person name="Zhang B."/>
            <person name="Ji P."/>
            <person name="Bell-Sakyi L."/>
            <person name="Cui X.M."/>
            <person name="Yuan T.T."/>
            <person name="Jiang B.G."/>
            <person name="Yang W.F."/>
            <person name="Lam T.T."/>
            <person name="Chang Q.C."/>
            <person name="Ding S.J."/>
            <person name="Wang X.J."/>
            <person name="Zhu J.G."/>
            <person name="Ruan X.D."/>
            <person name="Zhao L."/>
            <person name="Wei J.T."/>
            <person name="Ye R.Z."/>
            <person name="Que T.C."/>
            <person name="Du C.H."/>
            <person name="Zhou Y.H."/>
            <person name="Cheng J.X."/>
            <person name="Dai P.F."/>
            <person name="Guo W.B."/>
            <person name="Han X.H."/>
            <person name="Huang E.J."/>
            <person name="Li L.F."/>
            <person name="Wei W."/>
            <person name="Gao Y.C."/>
            <person name="Liu J.Z."/>
            <person name="Shao H.Z."/>
            <person name="Wang X."/>
            <person name="Wang C.C."/>
            <person name="Yang T.C."/>
            <person name="Huo Q.B."/>
            <person name="Li W."/>
            <person name="Chen H.Y."/>
            <person name="Chen S.E."/>
            <person name="Zhou L.G."/>
            <person name="Ni X.B."/>
            <person name="Tian J.H."/>
            <person name="Sheng Y."/>
            <person name="Liu T."/>
            <person name="Pan Y.S."/>
            <person name="Xia L.Y."/>
            <person name="Li J."/>
            <person name="Zhao F."/>
            <person name="Cao W.C."/>
        </authorList>
    </citation>
    <scope>NUCLEOTIDE SEQUENCE</scope>
    <source>
        <strain evidence="2">Rsan-2018</strain>
    </source>
</reference>
<dbReference type="PANTHER" id="PTHR43464:SF23">
    <property type="entry name" value="JUVENILE HORMONE ACID O-METHYLTRANSFERASE"/>
    <property type="match status" value="1"/>
</dbReference>
<gene>
    <name evidence="2" type="ORF">HPB52_015204</name>
</gene>
<accession>A0A9D4PN23</accession>
<dbReference type="GO" id="GO:0010420">
    <property type="term" value="F:polyprenyldihydroxybenzoate methyltransferase activity"/>
    <property type="evidence" value="ECO:0007669"/>
    <property type="project" value="TreeGrafter"/>
</dbReference>
<dbReference type="InterPro" id="IPR029063">
    <property type="entry name" value="SAM-dependent_MTases_sf"/>
</dbReference>
<reference evidence="2" key="2">
    <citation type="submission" date="2021-09" db="EMBL/GenBank/DDBJ databases">
        <authorList>
            <person name="Jia N."/>
            <person name="Wang J."/>
            <person name="Shi W."/>
            <person name="Du L."/>
            <person name="Sun Y."/>
            <person name="Zhan W."/>
            <person name="Jiang J."/>
            <person name="Wang Q."/>
            <person name="Zhang B."/>
            <person name="Ji P."/>
            <person name="Sakyi L.B."/>
            <person name="Cui X."/>
            <person name="Yuan T."/>
            <person name="Jiang B."/>
            <person name="Yang W."/>
            <person name="Lam T.T.-Y."/>
            <person name="Chang Q."/>
            <person name="Ding S."/>
            <person name="Wang X."/>
            <person name="Zhu J."/>
            <person name="Ruan X."/>
            <person name="Zhao L."/>
            <person name="Wei J."/>
            <person name="Que T."/>
            <person name="Du C."/>
            <person name="Cheng J."/>
            <person name="Dai P."/>
            <person name="Han X."/>
            <person name="Huang E."/>
            <person name="Gao Y."/>
            <person name="Liu J."/>
            <person name="Shao H."/>
            <person name="Ye R."/>
            <person name="Li L."/>
            <person name="Wei W."/>
            <person name="Wang X."/>
            <person name="Wang C."/>
            <person name="Huo Q."/>
            <person name="Li W."/>
            <person name="Guo W."/>
            <person name="Chen H."/>
            <person name="Chen S."/>
            <person name="Zhou L."/>
            <person name="Zhou L."/>
            <person name="Ni X."/>
            <person name="Tian J."/>
            <person name="Zhou Y."/>
            <person name="Sheng Y."/>
            <person name="Liu T."/>
            <person name="Pan Y."/>
            <person name="Xia L."/>
            <person name="Li J."/>
            <person name="Zhao F."/>
            <person name="Cao W."/>
        </authorList>
    </citation>
    <scope>NUCLEOTIDE SEQUENCE</scope>
    <source>
        <strain evidence="2">Rsan-2018</strain>
        <tissue evidence="2">Larvae</tissue>
    </source>
</reference>
<keyword evidence="3" id="KW-1185">Reference proteome</keyword>
<dbReference type="SUPFAM" id="SSF53335">
    <property type="entry name" value="S-adenosyl-L-methionine-dependent methyltransferases"/>
    <property type="match status" value="1"/>
</dbReference>
<evidence type="ECO:0000313" key="3">
    <source>
        <dbReference type="Proteomes" id="UP000821837"/>
    </source>
</evidence>
<evidence type="ECO:0000313" key="2">
    <source>
        <dbReference type="EMBL" id="KAH7947694.1"/>
    </source>
</evidence>
<protein>
    <recommendedName>
        <fullName evidence="1">Methyltransferase type 12 domain-containing protein</fullName>
    </recommendedName>
</protein>
<comment type="caution">
    <text evidence="2">The sequence shown here is derived from an EMBL/GenBank/DDBJ whole genome shotgun (WGS) entry which is preliminary data.</text>
</comment>
<dbReference type="AlphaFoldDB" id="A0A9D4PN23"/>
<dbReference type="CDD" id="cd02440">
    <property type="entry name" value="AdoMet_MTases"/>
    <property type="match status" value="1"/>
</dbReference>
<proteinExistence type="predicted"/>
<dbReference type="Proteomes" id="UP000821837">
    <property type="component" value="Chromosome 6"/>
</dbReference>
<dbReference type="Gene3D" id="3.40.50.150">
    <property type="entry name" value="Vaccinia Virus protein VP39"/>
    <property type="match status" value="1"/>
</dbReference>
<feature type="domain" description="Methyltransferase type 12" evidence="1">
    <location>
        <begin position="72"/>
        <end position="177"/>
    </location>
</feature>
<name>A0A9D4PN23_RHISA</name>
<evidence type="ECO:0000259" key="1">
    <source>
        <dbReference type="Pfam" id="PF08242"/>
    </source>
</evidence>
<dbReference type="Pfam" id="PF08242">
    <property type="entry name" value="Methyltransf_12"/>
    <property type="match status" value="1"/>
</dbReference>
<dbReference type="VEuPathDB" id="VectorBase:RSAN_029262"/>
<dbReference type="VEuPathDB" id="VectorBase:RSAN_057174"/>
<sequence>MNCLIRTTRFTRHRAMLQAVAPSSPQASRGIESEERDPKSFLWLKTHNYQDNLKALESTRFRRPATGDFQYLEVGCGPGNFTTEVLLPRLRPCRRLVATDKSAAMVDYASSRFRQPDLVYDVLDVDCDARDEVDGANRIVEAYGLFDRVYSFMTFHYVRDLARAYRNVHSCLKEGGECLTVSFAGSVITDVWYRLYNSNKWRHLLPNPKTLLSQRFCYSEPILEMVAKEEQQEIAASGMKLVSCRMYDSIWTMPDVDSWLECYVPFFGIVERVPVEMRGAFFDACRTLLSEASTTSPEGVGLRHTVIVVHTQKP</sequence>
<dbReference type="OrthoDB" id="8300214at2759"/>
<dbReference type="PANTHER" id="PTHR43464">
    <property type="entry name" value="METHYLTRANSFERASE"/>
    <property type="match status" value="1"/>
</dbReference>
<dbReference type="EMBL" id="JABSTV010001252">
    <property type="protein sequence ID" value="KAH7947694.1"/>
    <property type="molecule type" value="Genomic_DNA"/>
</dbReference>
<organism evidence="2 3">
    <name type="scientific">Rhipicephalus sanguineus</name>
    <name type="common">Brown dog tick</name>
    <name type="synonym">Ixodes sanguineus</name>
    <dbReference type="NCBI Taxonomy" id="34632"/>
    <lineage>
        <taxon>Eukaryota</taxon>
        <taxon>Metazoa</taxon>
        <taxon>Ecdysozoa</taxon>
        <taxon>Arthropoda</taxon>
        <taxon>Chelicerata</taxon>
        <taxon>Arachnida</taxon>
        <taxon>Acari</taxon>
        <taxon>Parasitiformes</taxon>
        <taxon>Ixodida</taxon>
        <taxon>Ixodoidea</taxon>
        <taxon>Ixodidae</taxon>
        <taxon>Rhipicephalinae</taxon>
        <taxon>Rhipicephalus</taxon>
        <taxon>Rhipicephalus</taxon>
    </lineage>
</organism>